<proteinExistence type="inferred from homology"/>
<keyword evidence="8 11" id="KW-0067">ATP-binding</keyword>
<evidence type="ECO:0000259" key="12">
    <source>
        <dbReference type="Pfam" id="PF02223"/>
    </source>
</evidence>
<evidence type="ECO:0000256" key="8">
    <source>
        <dbReference type="ARBA" id="ARBA00022840"/>
    </source>
</evidence>
<dbReference type="Pfam" id="PF02223">
    <property type="entry name" value="Thymidylate_kin"/>
    <property type="match status" value="1"/>
</dbReference>
<keyword evidence="6 11" id="KW-0547">Nucleotide-binding</keyword>
<evidence type="ECO:0000256" key="10">
    <source>
        <dbReference type="ARBA" id="ARBA00048743"/>
    </source>
</evidence>
<dbReference type="EMBL" id="RKLQ01000002">
    <property type="protein sequence ID" value="MBX0304911.1"/>
    <property type="molecule type" value="Genomic_DNA"/>
</dbReference>
<evidence type="ECO:0000256" key="1">
    <source>
        <dbReference type="ARBA" id="ARBA00009776"/>
    </source>
</evidence>
<accession>A0A8J7YNB1</accession>
<comment type="similarity">
    <text evidence="1 11">Belongs to the thymidylate kinase family.</text>
</comment>
<keyword evidence="4 11" id="KW-0808">Transferase</keyword>
<evidence type="ECO:0000256" key="2">
    <source>
        <dbReference type="ARBA" id="ARBA00012980"/>
    </source>
</evidence>
<keyword evidence="14" id="KW-1185">Reference proteome</keyword>
<dbReference type="GO" id="GO:0006227">
    <property type="term" value="P:dUDP biosynthetic process"/>
    <property type="evidence" value="ECO:0007669"/>
    <property type="project" value="TreeGrafter"/>
</dbReference>
<dbReference type="AlphaFoldDB" id="A0A8J7YNB1"/>
<dbReference type="Proteomes" id="UP000783863">
    <property type="component" value="Unassembled WGS sequence"/>
</dbReference>
<evidence type="ECO:0000256" key="5">
    <source>
        <dbReference type="ARBA" id="ARBA00022727"/>
    </source>
</evidence>
<dbReference type="InterPro" id="IPR018094">
    <property type="entry name" value="Thymidylate_kinase"/>
</dbReference>
<gene>
    <name evidence="11 13" type="primary">tmk</name>
    <name evidence="13" type="ORF">EGD98_14665</name>
</gene>
<reference evidence="13" key="1">
    <citation type="submission" date="2021-06" db="EMBL/GenBank/DDBJ databases">
        <title>Halomicroarcula sp. F24A a new haloarchaeum isolated from saline soil.</title>
        <authorList>
            <person name="Duran-Viseras A."/>
            <person name="Sanchez-Porro C."/>
            <person name="Ventosa A."/>
        </authorList>
    </citation>
    <scope>NUCLEOTIDE SEQUENCE</scope>
    <source>
        <strain evidence="13">F24A</strain>
    </source>
</reference>
<feature type="binding site" evidence="11">
    <location>
        <begin position="7"/>
        <end position="14"/>
    </location>
    <ligand>
        <name>ATP</name>
        <dbReference type="ChEBI" id="CHEBI:30616"/>
    </ligand>
</feature>
<feature type="domain" description="Thymidylate kinase-like" evidence="12">
    <location>
        <begin position="5"/>
        <end position="186"/>
    </location>
</feature>
<evidence type="ECO:0000313" key="13">
    <source>
        <dbReference type="EMBL" id="MBX0304911.1"/>
    </source>
</evidence>
<evidence type="ECO:0000313" key="14">
    <source>
        <dbReference type="Proteomes" id="UP000783863"/>
    </source>
</evidence>
<protein>
    <recommendedName>
        <fullName evidence="3 11">Probable thymidylate kinase</fullName>
        <ecNumber evidence="2 11">2.7.4.9</ecNumber>
    </recommendedName>
    <alternativeName>
        <fullName evidence="9 11">dTMP kinase</fullName>
    </alternativeName>
</protein>
<dbReference type="EC" id="2.7.4.9" evidence="2 11"/>
<dbReference type="GO" id="GO:0006233">
    <property type="term" value="P:dTDP biosynthetic process"/>
    <property type="evidence" value="ECO:0007669"/>
    <property type="project" value="InterPro"/>
</dbReference>
<comment type="catalytic activity">
    <reaction evidence="10 11">
        <text>dTMP + ATP = dTDP + ADP</text>
        <dbReference type="Rhea" id="RHEA:13517"/>
        <dbReference type="ChEBI" id="CHEBI:30616"/>
        <dbReference type="ChEBI" id="CHEBI:58369"/>
        <dbReference type="ChEBI" id="CHEBI:63528"/>
        <dbReference type="ChEBI" id="CHEBI:456216"/>
        <dbReference type="EC" id="2.7.4.9"/>
    </reaction>
</comment>
<dbReference type="HAMAP" id="MF_00165">
    <property type="entry name" value="Thymidylate_kinase"/>
    <property type="match status" value="1"/>
</dbReference>
<dbReference type="NCBIfam" id="TIGR00041">
    <property type="entry name" value="DTMP_kinase"/>
    <property type="match status" value="1"/>
</dbReference>
<evidence type="ECO:0000256" key="4">
    <source>
        <dbReference type="ARBA" id="ARBA00022679"/>
    </source>
</evidence>
<dbReference type="PANTHER" id="PTHR10344:SF4">
    <property type="entry name" value="UMP-CMP KINASE 2, MITOCHONDRIAL"/>
    <property type="match status" value="1"/>
</dbReference>
<evidence type="ECO:0000256" key="7">
    <source>
        <dbReference type="ARBA" id="ARBA00022777"/>
    </source>
</evidence>
<comment type="caution">
    <text evidence="13">The sequence shown here is derived from an EMBL/GenBank/DDBJ whole genome shotgun (WGS) entry which is preliminary data.</text>
</comment>
<evidence type="ECO:0000256" key="9">
    <source>
        <dbReference type="ARBA" id="ARBA00029962"/>
    </source>
</evidence>
<keyword evidence="5 11" id="KW-0545">Nucleotide biosynthesis</keyword>
<name>A0A8J7YNB1_9EURY</name>
<keyword evidence="7 11" id="KW-0418">Kinase</keyword>
<dbReference type="GO" id="GO:0006235">
    <property type="term" value="P:dTTP biosynthetic process"/>
    <property type="evidence" value="ECO:0007669"/>
    <property type="project" value="UniProtKB-UniRule"/>
</dbReference>
<dbReference type="RefSeq" id="WP_220589107.1">
    <property type="nucleotide sequence ID" value="NZ_RKLQ01000002.1"/>
</dbReference>
<organism evidence="13 14">
    <name type="scientific">Haloarcula salinisoli</name>
    <dbReference type="NCBI Taxonomy" id="2487746"/>
    <lineage>
        <taxon>Archaea</taxon>
        <taxon>Methanobacteriati</taxon>
        <taxon>Methanobacteriota</taxon>
        <taxon>Stenosarchaea group</taxon>
        <taxon>Halobacteria</taxon>
        <taxon>Halobacteriales</taxon>
        <taxon>Haloarculaceae</taxon>
        <taxon>Haloarcula</taxon>
    </lineage>
</organism>
<dbReference type="GO" id="GO:0005524">
    <property type="term" value="F:ATP binding"/>
    <property type="evidence" value="ECO:0007669"/>
    <property type="project" value="UniProtKB-UniRule"/>
</dbReference>
<dbReference type="GO" id="GO:0005737">
    <property type="term" value="C:cytoplasm"/>
    <property type="evidence" value="ECO:0007669"/>
    <property type="project" value="TreeGrafter"/>
</dbReference>
<dbReference type="InterPro" id="IPR039430">
    <property type="entry name" value="Thymidylate_kin-like_dom"/>
</dbReference>
<dbReference type="CDD" id="cd01672">
    <property type="entry name" value="TMPK"/>
    <property type="match status" value="1"/>
</dbReference>
<evidence type="ECO:0000256" key="6">
    <source>
        <dbReference type="ARBA" id="ARBA00022741"/>
    </source>
</evidence>
<dbReference type="Gene3D" id="3.40.50.300">
    <property type="entry name" value="P-loop containing nucleotide triphosphate hydrolases"/>
    <property type="match status" value="1"/>
</dbReference>
<evidence type="ECO:0000256" key="11">
    <source>
        <dbReference type="HAMAP-Rule" id="MF_00165"/>
    </source>
</evidence>
<dbReference type="PANTHER" id="PTHR10344">
    <property type="entry name" value="THYMIDYLATE KINASE"/>
    <property type="match status" value="1"/>
</dbReference>
<dbReference type="SUPFAM" id="SSF52540">
    <property type="entry name" value="P-loop containing nucleoside triphosphate hydrolases"/>
    <property type="match status" value="1"/>
</dbReference>
<dbReference type="GO" id="GO:0004798">
    <property type="term" value="F:dTMP kinase activity"/>
    <property type="evidence" value="ECO:0007669"/>
    <property type="project" value="UniProtKB-UniRule"/>
</dbReference>
<sequence>MLVTLEGLDGSGKTTVWERLRADDEVEATFTREPTDSWYGEAVMRSIQNDGADSLAELFLYTADHAAHLADTVRPALEDDSLVVSDRYSDSRYAYQGATLADSDHFDDPLAYVKQVHEPWTRPPDLTVYLDLDPETAARRSGATNKFETAEYLADVRANYERLIDAEPDRFVRVDATQDPETVYEQVRDALA</sequence>
<evidence type="ECO:0000256" key="3">
    <source>
        <dbReference type="ARBA" id="ARBA00013355"/>
    </source>
</evidence>
<dbReference type="InterPro" id="IPR027417">
    <property type="entry name" value="P-loop_NTPase"/>
</dbReference>